<protein>
    <submittedName>
        <fullName evidence="2">VOC family protein</fullName>
    </submittedName>
</protein>
<dbReference type="EMBL" id="JACXZA010000004">
    <property type="protein sequence ID" value="MBD3920380.1"/>
    <property type="molecule type" value="Genomic_DNA"/>
</dbReference>
<gene>
    <name evidence="2" type="ORF">H8B09_16580</name>
</gene>
<dbReference type="SUPFAM" id="SSF54593">
    <property type="entry name" value="Glyoxalase/Bleomycin resistance protein/Dihydroxybiphenyl dioxygenase"/>
    <property type="match status" value="1"/>
</dbReference>
<dbReference type="CDD" id="cd06588">
    <property type="entry name" value="PhnB_like"/>
    <property type="match status" value="1"/>
</dbReference>
<comment type="caution">
    <text evidence="2">The sequence shown here is derived from an EMBL/GenBank/DDBJ whole genome shotgun (WGS) entry which is preliminary data.</text>
</comment>
<sequence>MTTQLNAYIQSEDARAQAAFYMQALGGEVHSVMTYGQIPGAPEENKDKVMHMVLSVAGGNILFLADSPFGASPSGRSVSLSLTFDDEAKARQSFEKLAQDGTVKYPFVMQSWGAYYGEIEDKFGVNWMIVKK</sequence>
<accession>A0ABR8MXS3</accession>
<evidence type="ECO:0000313" key="3">
    <source>
        <dbReference type="Proteomes" id="UP000609346"/>
    </source>
</evidence>
<proteinExistence type="predicted"/>
<dbReference type="InterPro" id="IPR004360">
    <property type="entry name" value="Glyas_Fos-R_dOase_dom"/>
</dbReference>
<evidence type="ECO:0000313" key="2">
    <source>
        <dbReference type="EMBL" id="MBD3920380.1"/>
    </source>
</evidence>
<dbReference type="Pfam" id="PF00903">
    <property type="entry name" value="Glyoxalase"/>
    <property type="match status" value="1"/>
</dbReference>
<evidence type="ECO:0000259" key="1">
    <source>
        <dbReference type="Pfam" id="PF00903"/>
    </source>
</evidence>
<dbReference type="Proteomes" id="UP000609346">
    <property type="component" value="Unassembled WGS sequence"/>
</dbReference>
<name>A0ABR8MXS3_9BACL</name>
<reference evidence="2 3" key="1">
    <citation type="submission" date="2020-09" db="EMBL/GenBank/DDBJ databases">
        <title>Paenibacillus sp. strain PR3 16S rRNA gene Genome sequencing and assembly.</title>
        <authorList>
            <person name="Kim J."/>
        </authorList>
    </citation>
    <scope>NUCLEOTIDE SEQUENCE [LARGE SCALE GENOMIC DNA]</scope>
    <source>
        <strain evidence="2 3">PR3</strain>
    </source>
</reference>
<dbReference type="PANTHER" id="PTHR33990:SF1">
    <property type="entry name" value="PROTEIN YJDN"/>
    <property type="match status" value="1"/>
</dbReference>
<dbReference type="InterPro" id="IPR028973">
    <property type="entry name" value="PhnB-like"/>
</dbReference>
<dbReference type="InterPro" id="IPR029068">
    <property type="entry name" value="Glyas_Bleomycin-R_OHBP_Dase"/>
</dbReference>
<dbReference type="Gene3D" id="3.10.180.10">
    <property type="entry name" value="2,3-Dihydroxybiphenyl 1,2-Dioxygenase, domain 1"/>
    <property type="match status" value="1"/>
</dbReference>
<keyword evidence="3" id="KW-1185">Reference proteome</keyword>
<dbReference type="PANTHER" id="PTHR33990">
    <property type="entry name" value="PROTEIN YJDN-RELATED"/>
    <property type="match status" value="1"/>
</dbReference>
<organism evidence="2 3">
    <name type="scientific">Paenibacillus terricola</name>
    <dbReference type="NCBI Taxonomy" id="2763503"/>
    <lineage>
        <taxon>Bacteria</taxon>
        <taxon>Bacillati</taxon>
        <taxon>Bacillota</taxon>
        <taxon>Bacilli</taxon>
        <taxon>Bacillales</taxon>
        <taxon>Paenibacillaceae</taxon>
        <taxon>Paenibacillus</taxon>
    </lineage>
</organism>
<dbReference type="RefSeq" id="WP_191204683.1">
    <property type="nucleotide sequence ID" value="NZ_JACXZA010000004.1"/>
</dbReference>
<feature type="domain" description="Glyoxalase/fosfomycin resistance/dioxygenase" evidence="1">
    <location>
        <begin position="9"/>
        <end position="129"/>
    </location>
</feature>